<dbReference type="SUPFAM" id="SSF52218">
    <property type="entry name" value="Flavoproteins"/>
    <property type="match status" value="1"/>
</dbReference>
<organism evidence="2 3">
    <name type="scientific">Corynebacterium renale</name>
    <dbReference type="NCBI Taxonomy" id="1724"/>
    <lineage>
        <taxon>Bacteria</taxon>
        <taxon>Bacillati</taxon>
        <taxon>Actinomycetota</taxon>
        <taxon>Actinomycetes</taxon>
        <taxon>Mycobacteriales</taxon>
        <taxon>Corynebacteriaceae</taxon>
        <taxon>Corynebacterium</taxon>
    </lineage>
</organism>
<feature type="domain" description="Flavodoxin" evidence="1">
    <location>
        <begin position="6"/>
        <end position="130"/>
    </location>
</feature>
<dbReference type="STRING" id="1724.GCA_001044175_02359"/>
<keyword evidence="3" id="KW-1185">Reference proteome</keyword>
<dbReference type="RefSeq" id="WP_048380954.1">
    <property type="nucleotide sequence ID" value="NZ_LDYE01000008.1"/>
</dbReference>
<comment type="caution">
    <text evidence="2">The sequence shown here is derived from an EMBL/GenBank/DDBJ whole genome shotgun (WGS) entry which is preliminary data.</text>
</comment>
<dbReference type="AlphaFoldDB" id="A0A2A9DP12"/>
<dbReference type="OrthoDB" id="4878515at2"/>
<dbReference type="Proteomes" id="UP000221653">
    <property type="component" value="Unassembled WGS sequence"/>
</dbReference>
<accession>A0A2A9DP12</accession>
<dbReference type="InterPro" id="IPR029039">
    <property type="entry name" value="Flavoprotein-like_sf"/>
</dbReference>
<evidence type="ECO:0000313" key="2">
    <source>
        <dbReference type="EMBL" id="PFG27915.1"/>
    </source>
</evidence>
<dbReference type="InterPro" id="IPR026816">
    <property type="entry name" value="Flavodoxin_dom"/>
</dbReference>
<dbReference type="Pfam" id="PF12724">
    <property type="entry name" value="Flavodoxin_5"/>
    <property type="match status" value="1"/>
</dbReference>
<evidence type="ECO:0000313" key="3">
    <source>
        <dbReference type="Proteomes" id="UP000221653"/>
    </source>
</evidence>
<name>A0A2A9DP12_9CORY</name>
<dbReference type="EMBL" id="PDJF01000001">
    <property type="protein sequence ID" value="PFG27915.1"/>
    <property type="molecule type" value="Genomic_DNA"/>
</dbReference>
<reference evidence="2 3" key="1">
    <citation type="submission" date="2017-10" db="EMBL/GenBank/DDBJ databases">
        <title>Sequencing the genomes of 1000 actinobacteria strains.</title>
        <authorList>
            <person name="Klenk H.-P."/>
        </authorList>
    </citation>
    <scope>NUCLEOTIDE SEQUENCE [LARGE SCALE GENOMIC DNA]</scope>
    <source>
        <strain evidence="2 3">DSM 20688</strain>
    </source>
</reference>
<proteinExistence type="predicted"/>
<gene>
    <name evidence="2" type="ORF">ATK06_0997</name>
</gene>
<protein>
    <submittedName>
        <fullName evidence="2">Flavodoxin-like protein</fullName>
    </submittedName>
</protein>
<sequence length="171" mass="18647">MSACDVLFSSFYGSTRQYAEALAHRLGVTARELEGAGALDKPTIVLAPIHGPASAGVSYLRHQTKEALQVHPVALVTVGMSLDEVAVEKDFAAKLLGDRASCVTRFYLPGRLNYSELSTAHSATMRGVISALKLKPRKSDNDRMMIDTYGKDVDRVDVEKLDPIVEWARAL</sequence>
<evidence type="ECO:0000259" key="1">
    <source>
        <dbReference type="Pfam" id="PF12724"/>
    </source>
</evidence>